<evidence type="ECO:0000256" key="1">
    <source>
        <dbReference type="ARBA" id="ARBA00022729"/>
    </source>
</evidence>
<feature type="non-terminal residue" evidence="4">
    <location>
        <position position="1"/>
    </location>
</feature>
<reference evidence="4" key="1">
    <citation type="journal article" date="2014" name="Front. Microbiol.">
        <title>High frequency of phylogenetically diverse reductive dehalogenase-homologous genes in deep subseafloor sedimentary metagenomes.</title>
        <authorList>
            <person name="Kawai M."/>
            <person name="Futagami T."/>
            <person name="Toyoda A."/>
            <person name="Takaki Y."/>
            <person name="Nishi S."/>
            <person name="Hori S."/>
            <person name="Arai W."/>
            <person name="Tsubouchi T."/>
            <person name="Morono Y."/>
            <person name="Uchiyama I."/>
            <person name="Ito T."/>
            <person name="Fujiyama A."/>
            <person name="Inagaki F."/>
            <person name="Takami H."/>
        </authorList>
    </citation>
    <scope>NUCLEOTIDE SEQUENCE</scope>
    <source>
        <strain evidence="4">Expedition CK06-06</strain>
    </source>
</reference>
<organism evidence="4">
    <name type="scientific">marine sediment metagenome</name>
    <dbReference type="NCBI Taxonomy" id="412755"/>
    <lineage>
        <taxon>unclassified sequences</taxon>
        <taxon>metagenomes</taxon>
        <taxon>ecological metagenomes</taxon>
    </lineage>
</organism>
<evidence type="ECO:0000259" key="3">
    <source>
        <dbReference type="SMART" id="SM00560"/>
    </source>
</evidence>
<evidence type="ECO:0000256" key="2">
    <source>
        <dbReference type="ARBA" id="ARBA00023157"/>
    </source>
</evidence>
<dbReference type="EMBL" id="BARU01025891">
    <property type="protein sequence ID" value="GAH71777.1"/>
    <property type="molecule type" value="Genomic_DNA"/>
</dbReference>
<comment type="caution">
    <text evidence="4">The sequence shown here is derived from an EMBL/GenBank/DDBJ whole genome shotgun (WGS) entry which is preliminary data.</text>
</comment>
<keyword evidence="2" id="KW-1015">Disulfide bond</keyword>
<dbReference type="SMART" id="SM00560">
    <property type="entry name" value="LamGL"/>
    <property type="match status" value="1"/>
</dbReference>
<accession>X1HQL3</accession>
<feature type="domain" description="LamG-like jellyroll fold" evidence="3">
    <location>
        <begin position="45"/>
        <end position="170"/>
    </location>
</feature>
<dbReference type="AlphaFoldDB" id="X1HQL3"/>
<dbReference type="InterPro" id="IPR006558">
    <property type="entry name" value="LamG-like"/>
</dbReference>
<proteinExistence type="predicted"/>
<dbReference type="SUPFAM" id="SSF49899">
    <property type="entry name" value="Concanavalin A-like lectins/glucanases"/>
    <property type="match status" value="1"/>
</dbReference>
<keyword evidence="1" id="KW-0732">Signal</keyword>
<gene>
    <name evidence="4" type="ORF">S03H2_41665</name>
</gene>
<protein>
    <recommendedName>
        <fullName evidence="3">LamG-like jellyroll fold domain-containing protein</fullName>
    </recommendedName>
</protein>
<feature type="non-terminal residue" evidence="4">
    <location>
        <position position="273"/>
    </location>
</feature>
<sequence length="273" mass="29858">AELIGASAEQFDAARGVHIPYGRGDPVQEGYARTEDLPFLRGEPTQLTVTGWVWWDGTGGGDTVFCSNRFVLSPNLWEVHCDKKSDTRWRALQPGVQAPSERWLHLAGVLDEDGITFYRDGQIVGTKSVPRTMIGGSSDLDIGRGFGAARRQMPGYIWEVRLYDRALSAEEIASLVSVRRPAMPADLPDTGLYVPGRVRQVAAPFQQPDCGPFMPDTSRQFTVTDEDIAELSMAGCGLYERVDPSAWRDSDGFSVSGEASASAPVRARVMFVG</sequence>
<dbReference type="Gene3D" id="2.60.120.200">
    <property type="match status" value="1"/>
</dbReference>
<dbReference type="Pfam" id="PF13385">
    <property type="entry name" value="Laminin_G_3"/>
    <property type="match status" value="1"/>
</dbReference>
<name>X1HQL3_9ZZZZ</name>
<evidence type="ECO:0000313" key="4">
    <source>
        <dbReference type="EMBL" id="GAH71777.1"/>
    </source>
</evidence>
<dbReference type="InterPro" id="IPR013320">
    <property type="entry name" value="ConA-like_dom_sf"/>
</dbReference>